<dbReference type="Proteomes" id="UP000663720">
    <property type="component" value="Chromosome"/>
</dbReference>
<feature type="transmembrane region" description="Helical" evidence="7">
    <location>
        <begin position="40"/>
        <end position="58"/>
    </location>
</feature>
<dbReference type="Pfam" id="PF13807">
    <property type="entry name" value="GNVR"/>
    <property type="match status" value="1"/>
</dbReference>
<evidence type="ECO:0000256" key="1">
    <source>
        <dbReference type="ARBA" id="ARBA00004651"/>
    </source>
</evidence>
<protein>
    <submittedName>
        <fullName evidence="10">Lipopolysaccharide biosynthesis protein</fullName>
    </submittedName>
</protein>
<reference evidence="10" key="1">
    <citation type="journal article" date="2021" name="Microb. Physiol.">
        <title>Proteogenomic Insights into the Physiology of Marine, Sulfate-Reducing, Filamentous Desulfonema limicola and Desulfonema magnum.</title>
        <authorList>
            <person name="Schnaars V."/>
            <person name="Wohlbrand L."/>
            <person name="Scheve S."/>
            <person name="Hinrichs C."/>
            <person name="Reinhardt R."/>
            <person name="Rabus R."/>
        </authorList>
    </citation>
    <scope>NUCLEOTIDE SEQUENCE</scope>
    <source>
        <strain evidence="10">5ac10</strain>
    </source>
</reference>
<accession>A0A975B5J9</accession>
<evidence type="ECO:0000259" key="8">
    <source>
        <dbReference type="Pfam" id="PF02706"/>
    </source>
</evidence>
<organism evidence="10 11">
    <name type="scientific">Desulfonema limicola</name>
    <dbReference type="NCBI Taxonomy" id="45656"/>
    <lineage>
        <taxon>Bacteria</taxon>
        <taxon>Pseudomonadati</taxon>
        <taxon>Thermodesulfobacteriota</taxon>
        <taxon>Desulfobacteria</taxon>
        <taxon>Desulfobacterales</taxon>
        <taxon>Desulfococcaceae</taxon>
        <taxon>Desulfonema</taxon>
    </lineage>
</organism>
<dbReference type="KEGG" id="dli:dnl_14310"/>
<keyword evidence="3 7" id="KW-0812">Transmembrane</keyword>
<evidence type="ECO:0000256" key="6">
    <source>
        <dbReference type="SAM" id="Coils"/>
    </source>
</evidence>
<evidence type="ECO:0000256" key="7">
    <source>
        <dbReference type="SAM" id="Phobius"/>
    </source>
</evidence>
<evidence type="ECO:0000256" key="4">
    <source>
        <dbReference type="ARBA" id="ARBA00022989"/>
    </source>
</evidence>
<dbReference type="EMBL" id="CP061799">
    <property type="protein sequence ID" value="QTA79177.1"/>
    <property type="molecule type" value="Genomic_DNA"/>
</dbReference>
<dbReference type="GO" id="GO:0004713">
    <property type="term" value="F:protein tyrosine kinase activity"/>
    <property type="evidence" value="ECO:0007669"/>
    <property type="project" value="TreeGrafter"/>
</dbReference>
<keyword evidence="11" id="KW-1185">Reference proteome</keyword>
<feature type="transmembrane region" description="Helical" evidence="7">
    <location>
        <begin position="461"/>
        <end position="478"/>
    </location>
</feature>
<sequence>MNNQNNEQIFPMEEFSRQADPGDQGLNLEDYYHIIIKHKWVIFAWFIIILSLTVFFTLKMTPIYQAAGKMVIENKSSVSPVTGENIDYSGGFINQQMAFNTHVKLIKSRPVLEKVIMEIGLDSMENQNLEENLSISPVKHFIDTIKKNIKLISGKHEQQEPPGDKMTAMVELLSKKISISPVRDTHLLDISVLDKDPVLAMDIANTLTRKYIEFDAAGRLKSSQDMMNWMTAQLYETKKILEDSEAEFQAYKQTEKIFSIEGKHQVITQQIQDFNDAYLEARNQRLELDSKMAELRRIYRQKMNHAGARLLVENTLIDNLYQQLLEAEVEFNRLSKIYKEMHPKIVQINGRIEKTQKKLDEELEKEMENLKAKRAVLLSKERVLQNTISEIENDALETNKKELQYTILERNVSTNRKLYDTLLTKIKASNVDENLDPSNIRIVETAALPQYPVKPNKKRNVLLGAVLGLMLGIGIAFLREYMDQSIRTEDDVQKYLNLPVLSVIPIAEKP</sequence>
<gene>
    <name evidence="10" type="ORF">dnl_14310</name>
</gene>
<keyword evidence="4 7" id="KW-1133">Transmembrane helix</keyword>
<dbReference type="PANTHER" id="PTHR32309:SF13">
    <property type="entry name" value="FERRIC ENTEROBACTIN TRANSPORT PROTEIN FEPE"/>
    <property type="match status" value="1"/>
</dbReference>
<dbReference type="InterPro" id="IPR003856">
    <property type="entry name" value="LPS_length_determ_N"/>
</dbReference>
<keyword evidence="2" id="KW-1003">Cell membrane</keyword>
<proteinExistence type="predicted"/>
<keyword evidence="6" id="KW-0175">Coiled coil</keyword>
<evidence type="ECO:0000256" key="5">
    <source>
        <dbReference type="ARBA" id="ARBA00023136"/>
    </source>
</evidence>
<dbReference type="RefSeq" id="WP_207690953.1">
    <property type="nucleotide sequence ID" value="NZ_CP061799.1"/>
</dbReference>
<dbReference type="AlphaFoldDB" id="A0A975B5J9"/>
<dbReference type="Pfam" id="PF02706">
    <property type="entry name" value="Wzz"/>
    <property type="match status" value="1"/>
</dbReference>
<feature type="coiled-coil region" evidence="6">
    <location>
        <begin position="317"/>
        <end position="380"/>
    </location>
</feature>
<dbReference type="InterPro" id="IPR032807">
    <property type="entry name" value="GNVR"/>
</dbReference>
<name>A0A975B5J9_9BACT</name>
<evidence type="ECO:0000259" key="9">
    <source>
        <dbReference type="Pfam" id="PF13807"/>
    </source>
</evidence>
<evidence type="ECO:0000313" key="10">
    <source>
        <dbReference type="EMBL" id="QTA79177.1"/>
    </source>
</evidence>
<evidence type="ECO:0000256" key="2">
    <source>
        <dbReference type="ARBA" id="ARBA00022475"/>
    </source>
</evidence>
<keyword evidence="5 7" id="KW-0472">Membrane</keyword>
<evidence type="ECO:0000313" key="11">
    <source>
        <dbReference type="Proteomes" id="UP000663720"/>
    </source>
</evidence>
<feature type="domain" description="Tyrosine-protein kinase G-rich" evidence="9">
    <location>
        <begin position="407"/>
        <end position="480"/>
    </location>
</feature>
<comment type="subcellular location">
    <subcellularLocation>
        <location evidence="1">Cell membrane</location>
        <topology evidence="1">Multi-pass membrane protein</topology>
    </subcellularLocation>
</comment>
<dbReference type="InterPro" id="IPR050445">
    <property type="entry name" value="Bact_polysacc_biosynth/exp"/>
</dbReference>
<dbReference type="GO" id="GO:0005886">
    <property type="term" value="C:plasma membrane"/>
    <property type="evidence" value="ECO:0007669"/>
    <property type="project" value="UniProtKB-SubCell"/>
</dbReference>
<evidence type="ECO:0000256" key="3">
    <source>
        <dbReference type="ARBA" id="ARBA00022692"/>
    </source>
</evidence>
<feature type="domain" description="Polysaccharide chain length determinant N-terminal" evidence="8">
    <location>
        <begin position="26"/>
        <end position="118"/>
    </location>
</feature>
<dbReference type="PANTHER" id="PTHR32309">
    <property type="entry name" value="TYROSINE-PROTEIN KINASE"/>
    <property type="match status" value="1"/>
</dbReference>